<feature type="binding site" evidence="6">
    <location>
        <begin position="127"/>
        <end position="132"/>
    </location>
    <ligand>
        <name>S-adenosyl-L-methionine</name>
        <dbReference type="ChEBI" id="CHEBI:59789"/>
    </ligand>
</feature>
<dbReference type="InterPro" id="IPR029028">
    <property type="entry name" value="Alpha/beta_knot_MTases"/>
</dbReference>
<dbReference type="EC" id="2.1.1.177" evidence="6"/>
<dbReference type="Proteomes" id="UP000527860">
    <property type="component" value="Unassembled WGS sequence"/>
</dbReference>
<dbReference type="HAMAP" id="MF_00658">
    <property type="entry name" value="23SrRNA_methyltr_H"/>
    <property type="match status" value="1"/>
</dbReference>
<comment type="caution">
    <text evidence="7">The sequence shown here is derived from an EMBL/GenBank/DDBJ whole genome shotgun (WGS) entry which is preliminary data.</text>
</comment>
<dbReference type="GeneID" id="77846381"/>
<dbReference type="PIRSF" id="PIRSF004505">
    <property type="entry name" value="MT_bac"/>
    <property type="match status" value="1"/>
</dbReference>
<evidence type="ECO:0000256" key="4">
    <source>
        <dbReference type="ARBA" id="ARBA00022691"/>
    </source>
</evidence>
<dbReference type="InterPro" id="IPR029026">
    <property type="entry name" value="tRNA_m1G_MTases_N"/>
</dbReference>
<comment type="catalytic activity">
    <reaction evidence="6">
        <text>pseudouridine(1915) in 23S rRNA + S-adenosyl-L-methionine = N(3)-methylpseudouridine(1915) in 23S rRNA + S-adenosyl-L-homocysteine + H(+)</text>
        <dbReference type="Rhea" id="RHEA:42752"/>
        <dbReference type="Rhea" id="RHEA-COMP:10221"/>
        <dbReference type="Rhea" id="RHEA-COMP:10222"/>
        <dbReference type="ChEBI" id="CHEBI:15378"/>
        <dbReference type="ChEBI" id="CHEBI:57856"/>
        <dbReference type="ChEBI" id="CHEBI:59789"/>
        <dbReference type="ChEBI" id="CHEBI:65314"/>
        <dbReference type="ChEBI" id="CHEBI:74486"/>
        <dbReference type="EC" id="2.1.1.177"/>
    </reaction>
</comment>
<dbReference type="OrthoDB" id="9806643at2"/>
<dbReference type="PANTHER" id="PTHR33603">
    <property type="entry name" value="METHYLTRANSFERASE"/>
    <property type="match status" value="1"/>
</dbReference>
<reference evidence="8" key="2">
    <citation type="submission" date="2020-04" db="EMBL/GenBank/DDBJ databases">
        <authorList>
            <person name="Tanveer F."/>
            <person name="Xie Y."/>
            <person name="Shinwari Z.K."/>
        </authorList>
    </citation>
    <scope>NUCLEOTIDE SEQUENCE</scope>
    <source>
        <strain evidence="8">MOSEL-ME25</strain>
    </source>
</reference>
<organism evidence="7 9">
    <name type="scientific">Salinicoccus roseus</name>
    <dbReference type="NCBI Taxonomy" id="45670"/>
    <lineage>
        <taxon>Bacteria</taxon>
        <taxon>Bacillati</taxon>
        <taxon>Bacillota</taxon>
        <taxon>Bacilli</taxon>
        <taxon>Bacillales</taxon>
        <taxon>Staphylococcaceae</taxon>
        <taxon>Salinicoccus</taxon>
    </lineage>
</organism>
<dbReference type="Pfam" id="PF02590">
    <property type="entry name" value="SPOUT_MTase"/>
    <property type="match status" value="1"/>
</dbReference>
<evidence type="ECO:0000313" key="8">
    <source>
        <dbReference type="EMBL" id="MDB0579374.1"/>
    </source>
</evidence>
<keyword evidence="1 6" id="KW-0698">rRNA processing</keyword>
<dbReference type="Proteomes" id="UP000031546">
    <property type="component" value="Unassembled WGS sequence"/>
</dbReference>
<dbReference type="GO" id="GO:0070038">
    <property type="term" value="F:rRNA (pseudouridine-N3-)-methyltransferase activity"/>
    <property type="evidence" value="ECO:0007669"/>
    <property type="project" value="UniProtKB-UniRule"/>
</dbReference>
<dbReference type="InterPro" id="IPR003742">
    <property type="entry name" value="RlmH-like"/>
</dbReference>
<name>A0A0C2DID3_9STAP</name>
<dbReference type="PANTHER" id="PTHR33603:SF1">
    <property type="entry name" value="RIBOSOMAL RNA LARGE SUBUNIT METHYLTRANSFERASE H"/>
    <property type="match status" value="1"/>
</dbReference>
<keyword evidence="4 6" id="KW-0949">S-adenosyl-L-methionine</keyword>
<keyword evidence="3 6" id="KW-0808">Transferase</keyword>
<reference evidence="8" key="3">
    <citation type="submission" date="2022-12" db="EMBL/GenBank/DDBJ databases">
        <title>Genome analysis and biological profiling of marine Salinicoccus roseus MOSEL-ME25.</title>
        <authorList>
            <person name="Mirza F.T."/>
            <person name="Xie Y."/>
            <person name="Shinwari Z.K."/>
        </authorList>
    </citation>
    <scope>NUCLEOTIDE SEQUENCE</scope>
    <source>
        <strain evidence="8">MOSEL-ME25</strain>
    </source>
</reference>
<dbReference type="NCBIfam" id="TIGR00246">
    <property type="entry name" value="tRNA_RlmH_YbeA"/>
    <property type="match status" value="1"/>
</dbReference>
<dbReference type="NCBIfam" id="NF000985">
    <property type="entry name" value="PRK00103.1-3"/>
    <property type="match status" value="1"/>
</dbReference>
<protein>
    <recommendedName>
        <fullName evidence="6">Ribosomal RNA large subunit methyltransferase H</fullName>
        <ecNumber evidence="6">2.1.1.177</ecNumber>
    </recommendedName>
    <alternativeName>
        <fullName evidence="6">23S rRNA (pseudouridine1915-N3)-methyltransferase</fullName>
    </alternativeName>
    <alternativeName>
        <fullName evidence="6">23S rRNA m3Psi1915 methyltransferase</fullName>
    </alternativeName>
    <alternativeName>
        <fullName evidence="6">rRNA (pseudouridine-N3-)-methyltransferase RlmH</fullName>
    </alternativeName>
</protein>
<dbReference type="RefSeq" id="WP_040106982.1">
    <property type="nucleotide sequence ID" value="NZ_JABEVU030000001.1"/>
</dbReference>
<dbReference type="EMBL" id="JXII01000011">
    <property type="protein sequence ID" value="KIH69743.1"/>
    <property type="molecule type" value="Genomic_DNA"/>
</dbReference>
<keyword evidence="10" id="KW-1185">Reference proteome</keyword>
<feature type="binding site" evidence="6">
    <location>
        <position position="108"/>
    </location>
    <ligand>
        <name>S-adenosyl-L-methionine</name>
        <dbReference type="ChEBI" id="CHEBI:59789"/>
    </ligand>
</feature>
<dbReference type="SUPFAM" id="SSF75217">
    <property type="entry name" value="alpha/beta knot"/>
    <property type="match status" value="1"/>
</dbReference>
<comment type="similarity">
    <text evidence="5 6">Belongs to the RNA methyltransferase RlmH family.</text>
</comment>
<keyword evidence="2 6" id="KW-0489">Methyltransferase</keyword>
<comment type="subcellular location">
    <subcellularLocation>
        <location evidence="6">Cytoplasm</location>
    </subcellularLocation>
</comment>
<reference evidence="7 9" key="1">
    <citation type="submission" date="2015-01" db="EMBL/GenBank/DDBJ databases">
        <title>Genome sequences of high lactate-tolerant strain Salinicoccus roseus W12 with industrial interest.</title>
        <authorList>
            <person name="Wang H."/>
            <person name="Yu B."/>
        </authorList>
    </citation>
    <scope>NUCLEOTIDE SEQUENCE [LARGE SCALE GENOMIC DNA]</scope>
    <source>
        <strain evidence="7 9">W12</strain>
    </source>
</reference>
<dbReference type="EMBL" id="JABEVU030000001">
    <property type="protein sequence ID" value="MDB0579374.1"/>
    <property type="molecule type" value="Genomic_DNA"/>
</dbReference>
<evidence type="ECO:0000313" key="9">
    <source>
        <dbReference type="Proteomes" id="UP000031546"/>
    </source>
</evidence>
<proteinExistence type="inferred from homology"/>
<dbReference type="Gene3D" id="3.40.1280.10">
    <property type="match status" value="1"/>
</dbReference>
<keyword evidence="6" id="KW-0963">Cytoplasm</keyword>
<comment type="subunit">
    <text evidence="6">Homodimer.</text>
</comment>
<dbReference type="CDD" id="cd18081">
    <property type="entry name" value="RlmH-like"/>
    <property type="match status" value="1"/>
</dbReference>
<gene>
    <name evidence="6 8" type="primary">rlmH</name>
    <name evidence="8" type="ORF">F7P68_0002330</name>
    <name evidence="7" type="ORF">SN16_12590</name>
</gene>
<sequence length="159" mass="18288">MKVTLISVGKLKEKYWKQAVEEYRKRISGYAKLELIEIPDEKEPNNASAKDIEIIKEKEAEKILSKIKDGQHVITLEIKGKAFTSEGLAEEYQKWMNTGRSDVVFIIGGSNGLGETVRRRSDQAISFGALTYPHQMMKVMLLEQIFRVNKIIRNESYHK</sequence>
<accession>A0A0C2DID3</accession>
<evidence type="ECO:0000313" key="10">
    <source>
        <dbReference type="Proteomes" id="UP000527860"/>
    </source>
</evidence>
<evidence type="ECO:0000313" key="7">
    <source>
        <dbReference type="EMBL" id="KIH69743.1"/>
    </source>
</evidence>
<dbReference type="AlphaFoldDB" id="A0A0C2DID3"/>
<dbReference type="GO" id="GO:0005737">
    <property type="term" value="C:cytoplasm"/>
    <property type="evidence" value="ECO:0007669"/>
    <property type="project" value="UniProtKB-SubCell"/>
</dbReference>
<feature type="binding site" evidence="6">
    <location>
        <position position="76"/>
    </location>
    <ligand>
        <name>S-adenosyl-L-methionine</name>
        <dbReference type="ChEBI" id="CHEBI:59789"/>
    </ligand>
</feature>
<dbReference type="STRING" id="45670.SN16_12590"/>
<evidence type="ECO:0000256" key="1">
    <source>
        <dbReference type="ARBA" id="ARBA00022552"/>
    </source>
</evidence>
<evidence type="ECO:0000256" key="3">
    <source>
        <dbReference type="ARBA" id="ARBA00022679"/>
    </source>
</evidence>
<evidence type="ECO:0000256" key="6">
    <source>
        <dbReference type="HAMAP-Rule" id="MF_00658"/>
    </source>
</evidence>
<comment type="function">
    <text evidence="6">Specifically methylates the pseudouridine at position 1915 (m3Psi1915) in 23S rRNA.</text>
</comment>
<evidence type="ECO:0000256" key="2">
    <source>
        <dbReference type="ARBA" id="ARBA00022603"/>
    </source>
</evidence>
<evidence type="ECO:0000256" key="5">
    <source>
        <dbReference type="ARBA" id="ARBA00038303"/>
    </source>
</evidence>